<dbReference type="Proteomes" id="UP000321558">
    <property type="component" value="Unassembled WGS sequence"/>
</dbReference>
<dbReference type="EMBL" id="BJYM01000017">
    <property type="protein sequence ID" value="GEN89013.1"/>
    <property type="molecule type" value="Genomic_DNA"/>
</dbReference>
<gene>
    <name evidence="1" type="ORF">OSO01_37520</name>
</gene>
<name>A0A511ZNI2_9BACI</name>
<keyword evidence="2" id="KW-1185">Reference proteome</keyword>
<proteinExistence type="predicted"/>
<organism evidence="1 2">
    <name type="scientific">Oceanobacillus sojae</name>
    <dbReference type="NCBI Taxonomy" id="582851"/>
    <lineage>
        <taxon>Bacteria</taxon>
        <taxon>Bacillati</taxon>
        <taxon>Bacillota</taxon>
        <taxon>Bacilli</taxon>
        <taxon>Bacillales</taxon>
        <taxon>Bacillaceae</taxon>
        <taxon>Oceanobacillus</taxon>
    </lineage>
</organism>
<dbReference type="AlphaFoldDB" id="A0A511ZNI2"/>
<evidence type="ECO:0000313" key="2">
    <source>
        <dbReference type="Proteomes" id="UP000321558"/>
    </source>
</evidence>
<evidence type="ECO:0000313" key="1">
    <source>
        <dbReference type="EMBL" id="GEN89013.1"/>
    </source>
</evidence>
<comment type="caution">
    <text evidence="1">The sequence shown here is derived from an EMBL/GenBank/DDBJ whole genome shotgun (WGS) entry which is preliminary data.</text>
</comment>
<accession>A0A511ZNI2</accession>
<protein>
    <submittedName>
        <fullName evidence="1">Uncharacterized protein</fullName>
    </submittedName>
</protein>
<reference evidence="1 2" key="1">
    <citation type="submission" date="2019-07" db="EMBL/GenBank/DDBJ databases">
        <title>Whole genome shotgun sequence of Oceanobacillus sojae NBRC 105379.</title>
        <authorList>
            <person name="Hosoyama A."/>
            <person name="Uohara A."/>
            <person name="Ohji S."/>
            <person name="Ichikawa N."/>
        </authorList>
    </citation>
    <scope>NUCLEOTIDE SEQUENCE [LARGE SCALE GENOMIC DNA]</scope>
    <source>
        <strain evidence="1 2">NBRC 105379</strain>
    </source>
</reference>
<sequence>MNIVQEKFTIVNFLTCGRYVEEQISPFKKQKGGKKNETFYELAEQFICSNNE</sequence>